<keyword evidence="6" id="KW-0256">Endoplasmic reticulum</keyword>
<dbReference type="GO" id="GO:0006633">
    <property type="term" value="P:fatty acid biosynthetic process"/>
    <property type="evidence" value="ECO:0007669"/>
    <property type="project" value="UniProtKB-KW"/>
</dbReference>
<evidence type="ECO:0000256" key="9">
    <source>
        <dbReference type="ARBA" id="ARBA00022989"/>
    </source>
</evidence>
<keyword evidence="13" id="KW-0275">Fatty acid biosynthesis</keyword>
<keyword evidence="3" id="KW-0444">Lipid biosynthesis</keyword>
<keyword evidence="8" id="KW-0862">Zinc</keyword>
<evidence type="ECO:0000256" key="5">
    <source>
        <dbReference type="ARBA" id="ARBA00022723"/>
    </source>
</evidence>
<evidence type="ECO:0000256" key="11">
    <source>
        <dbReference type="ARBA" id="ARBA00023098"/>
    </source>
</evidence>
<evidence type="ECO:0000256" key="1">
    <source>
        <dbReference type="ARBA" id="ARBA00001947"/>
    </source>
</evidence>
<feature type="transmembrane region" description="Helical" evidence="14">
    <location>
        <begin position="6"/>
        <end position="24"/>
    </location>
</feature>
<dbReference type="GO" id="GO:0005506">
    <property type="term" value="F:iron ion binding"/>
    <property type="evidence" value="ECO:0007669"/>
    <property type="project" value="InterPro"/>
</dbReference>
<keyword evidence="4 14" id="KW-0812">Transmembrane</keyword>
<feature type="transmembrane region" description="Helical" evidence="14">
    <location>
        <begin position="87"/>
        <end position="106"/>
    </location>
</feature>
<dbReference type="PANTHER" id="PTHR12863">
    <property type="entry name" value="FATTY ACID HYDROXYLASE"/>
    <property type="match status" value="1"/>
</dbReference>
<keyword evidence="12 14" id="KW-0472">Membrane</keyword>
<comment type="caution">
    <text evidence="16">The sequence shown here is derived from an EMBL/GenBank/DDBJ whole genome shotgun (WGS) entry which is preliminary data.</text>
</comment>
<feature type="domain" description="Fatty acid hydroxylase" evidence="15">
    <location>
        <begin position="10"/>
        <end position="148"/>
    </location>
</feature>
<reference evidence="16 17" key="1">
    <citation type="submission" date="2016-03" db="EMBL/GenBank/DDBJ databases">
        <title>Draft genome sequence of Gluconobacter cerinus strain CECT 9110.</title>
        <authorList>
            <person name="Sainz F."/>
            <person name="Mas A."/>
            <person name="Torija M.J."/>
        </authorList>
    </citation>
    <scope>NUCLEOTIDE SEQUENCE [LARGE SCALE GENOMIC DNA]</scope>
    <source>
        <strain evidence="16 17">CECT 9110</strain>
    </source>
</reference>
<protein>
    <submittedName>
        <fullName evidence="16">Fatty acid hydroxylase</fullName>
    </submittedName>
</protein>
<evidence type="ECO:0000256" key="10">
    <source>
        <dbReference type="ARBA" id="ARBA00023002"/>
    </source>
</evidence>
<evidence type="ECO:0000313" key="16">
    <source>
        <dbReference type="EMBL" id="OAJ66852.1"/>
    </source>
</evidence>
<keyword evidence="7" id="KW-0276">Fatty acid metabolism</keyword>
<dbReference type="InterPro" id="IPR014430">
    <property type="entry name" value="Scs7"/>
</dbReference>
<comment type="cofactor">
    <cofactor evidence="1">
        <name>Zn(2+)</name>
        <dbReference type="ChEBI" id="CHEBI:29105"/>
    </cofactor>
</comment>
<keyword evidence="9 14" id="KW-1133">Transmembrane helix</keyword>
<evidence type="ECO:0000256" key="13">
    <source>
        <dbReference type="ARBA" id="ARBA00023160"/>
    </source>
</evidence>
<organism evidence="16 17">
    <name type="scientific">Gluconobacter cerinus</name>
    <dbReference type="NCBI Taxonomy" id="38307"/>
    <lineage>
        <taxon>Bacteria</taxon>
        <taxon>Pseudomonadati</taxon>
        <taxon>Pseudomonadota</taxon>
        <taxon>Alphaproteobacteria</taxon>
        <taxon>Acetobacterales</taxon>
        <taxon>Acetobacteraceae</taxon>
        <taxon>Gluconobacter</taxon>
    </lineage>
</organism>
<keyword evidence="5" id="KW-0479">Metal-binding</keyword>
<gene>
    <name evidence="16" type="ORF">A0123_02588</name>
</gene>
<dbReference type="InterPro" id="IPR006694">
    <property type="entry name" value="Fatty_acid_hydroxylase"/>
</dbReference>
<evidence type="ECO:0000256" key="2">
    <source>
        <dbReference type="ARBA" id="ARBA00004477"/>
    </source>
</evidence>
<dbReference type="GO" id="GO:0080132">
    <property type="term" value="F:fatty acid 2-hydroxylase activity"/>
    <property type="evidence" value="ECO:0007669"/>
    <property type="project" value="InterPro"/>
</dbReference>
<evidence type="ECO:0000313" key="17">
    <source>
        <dbReference type="Proteomes" id="UP000077786"/>
    </source>
</evidence>
<evidence type="ECO:0000259" key="15">
    <source>
        <dbReference type="Pfam" id="PF04116"/>
    </source>
</evidence>
<evidence type="ECO:0000256" key="3">
    <source>
        <dbReference type="ARBA" id="ARBA00022516"/>
    </source>
</evidence>
<dbReference type="PANTHER" id="PTHR12863:SF1">
    <property type="entry name" value="FATTY ACID 2-HYDROXYLASE"/>
    <property type="match status" value="1"/>
</dbReference>
<name>A0A1B6VHZ5_9PROT</name>
<evidence type="ECO:0000256" key="14">
    <source>
        <dbReference type="SAM" id="Phobius"/>
    </source>
</evidence>
<comment type="subcellular location">
    <subcellularLocation>
        <location evidence="2">Endoplasmic reticulum membrane</location>
        <topology evidence="2">Multi-pass membrane protein</topology>
    </subcellularLocation>
</comment>
<dbReference type="Proteomes" id="UP000077786">
    <property type="component" value="Unassembled WGS sequence"/>
</dbReference>
<proteinExistence type="predicted"/>
<evidence type="ECO:0000256" key="12">
    <source>
        <dbReference type="ARBA" id="ARBA00023136"/>
    </source>
</evidence>
<evidence type="ECO:0000256" key="8">
    <source>
        <dbReference type="ARBA" id="ARBA00022833"/>
    </source>
</evidence>
<dbReference type="AlphaFoldDB" id="A0A1B6VHZ5"/>
<dbReference type="PATRIC" id="fig|38307.3.peg.2701"/>
<accession>A0A1B6VHZ5</accession>
<evidence type="ECO:0000256" key="6">
    <source>
        <dbReference type="ARBA" id="ARBA00022824"/>
    </source>
</evidence>
<sequence>MALAPFAVLFLMGLVFWSFFEYLGHRFLFHLDFSHEMGKRFIFLIHGNHHEEPGEKLRNMMPLSVTLPLAGLLWSLAHFFGGHSGTTFFLGFLAGYIAYDLVHYACHQYRPKRGILRKLRRHHLIHHYAAPEKNFAVSNDVWDRIFHTKTGRSS</sequence>
<keyword evidence="11" id="KW-0443">Lipid metabolism</keyword>
<dbReference type="GO" id="GO:0016020">
    <property type="term" value="C:membrane"/>
    <property type="evidence" value="ECO:0007669"/>
    <property type="project" value="InterPro"/>
</dbReference>
<keyword evidence="10" id="KW-0560">Oxidoreductase</keyword>
<evidence type="ECO:0000256" key="7">
    <source>
        <dbReference type="ARBA" id="ARBA00022832"/>
    </source>
</evidence>
<dbReference type="Pfam" id="PF04116">
    <property type="entry name" value="FA_hydroxylase"/>
    <property type="match status" value="1"/>
</dbReference>
<evidence type="ECO:0000256" key="4">
    <source>
        <dbReference type="ARBA" id="ARBA00022692"/>
    </source>
</evidence>
<dbReference type="EMBL" id="LUTU01000013">
    <property type="protein sequence ID" value="OAJ66852.1"/>
    <property type="molecule type" value="Genomic_DNA"/>
</dbReference>